<evidence type="ECO:0000313" key="4">
    <source>
        <dbReference type="EMBL" id="QNP51854.1"/>
    </source>
</evidence>
<keyword evidence="1" id="KW-0479">Metal-binding</keyword>
<feature type="chain" id="PRO_5028924031" evidence="2">
    <location>
        <begin position="21"/>
        <end position="258"/>
    </location>
</feature>
<name>A0A7H0GU88_9BACT</name>
<gene>
    <name evidence="4" type="ORF">H9L05_18220</name>
</gene>
<dbReference type="EMBL" id="CP060784">
    <property type="protein sequence ID" value="QNP51854.1"/>
    <property type="molecule type" value="Genomic_DNA"/>
</dbReference>
<feature type="signal peptide" evidence="2">
    <location>
        <begin position="1"/>
        <end position="20"/>
    </location>
</feature>
<organism evidence="4 5">
    <name type="scientific">Hymenobacter qilianensis</name>
    <dbReference type="NCBI Taxonomy" id="1385715"/>
    <lineage>
        <taxon>Bacteria</taxon>
        <taxon>Pseudomonadati</taxon>
        <taxon>Bacteroidota</taxon>
        <taxon>Cytophagia</taxon>
        <taxon>Cytophagales</taxon>
        <taxon>Hymenobacteraceae</taxon>
        <taxon>Hymenobacter</taxon>
    </lineage>
</organism>
<dbReference type="RefSeq" id="WP_187732123.1">
    <property type="nucleotide sequence ID" value="NZ_BMFN01000002.1"/>
</dbReference>
<accession>A0A7H0GU88</accession>
<dbReference type="KEGG" id="hqi:H9L05_18220"/>
<dbReference type="Pfam" id="PF07883">
    <property type="entry name" value="Cupin_2"/>
    <property type="match status" value="1"/>
</dbReference>
<evidence type="ECO:0000313" key="5">
    <source>
        <dbReference type="Proteomes" id="UP000516093"/>
    </source>
</evidence>
<proteinExistence type="predicted"/>
<dbReference type="PANTHER" id="PTHR35848">
    <property type="entry name" value="OXALATE-BINDING PROTEIN"/>
    <property type="match status" value="1"/>
</dbReference>
<protein>
    <submittedName>
        <fullName evidence="4">Cupin domain-containing protein</fullName>
    </submittedName>
</protein>
<feature type="domain" description="Cupin type-2" evidence="3">
    <location>
        <begin position="185"/>
        <end position="249"/>
    </location>
</feature>
<sequence length="258" mass="27952">MKTALLIVGALLVGSAAPTADLPSAVYKGISRPTEKGRERVQFIKGSTLDLTQLEVYTFTLKAGQANQAQPAATDAEELIVVKEGSLAATIQDSTKILGPGGVMLIGAGDKQRLRNVSGAPTTYYVLRYKSKDGVDRQRAQAGGGSFMKDWGQFTVVKTDKKETRPVFDRPSSMFRRFEVHATMLMPGIASHPPHTHRTEEIILMTQGRGEILIDKNAHKAAAGDVVFLEANVPHAFTNTGKAPCGYFAIQWHSNAEK</sequence>
<dbReference type="InterPro" id="IPR051610">
    <property type="entry name" value="GPI/OXD"/>
</dbReference>
<evidence type="ECO:0000259" key="3">
    <source>
        <dbReference type="Pfam" id="PF07883"/>
    </source>
</evidence>
<keyword evidence="2" id="KW-0732">Signal</keyword>
<reference evidence="4 5" key="1">
    <citation type="submission" date="2020-08" db="EMBL/GenBank/DDBJ databases">
        <title>Genome sequence of Hymenobacter qilianensis JCM 19763T.</title>
        <authorList>
            <person name="Hyun D.-W."/>
            <person name="Bae J.-W."/>
        </authorList>
    </citation>
    <scope>NUCLEOTIDE SEQUENCE [LARGE SCALE GENOMIC DNA]</scope>
    <source>
        <strain evidence="4 5">JCM 19763</strain>
    </source>
</reference>
<dbReference type="Proteomes" id="UP000516093">
    <property type="component" value="Chromosome"/>
</dbReference>
<dbReference type="PANTHER" id="PTHR35848:SF6">
    <property type="entry name" value="CUPIN TYPE-2 DOMAIN-CONTAINING PROTEIN"/>
    <property type="match status" value="1"/>
</dbReference>
<dbReference type="InterPro" id="IPR013096">
    <property type="entry name" value="Cupin_2"/>
</dbReference>
<dbReference type="Gene3D" id="2.60.120.10">
    <property type="entry name" value="Jelly Rolls"/>
    <property type="match status" value="1"/>
</dbReference>
<keyword evidence="5" id="KW-1185">Reference proteome</keyword>
<dbReference type="InterPro" id="IPR011051">
    <property type="entry name" value="RmlC_Cupin_sf"/>
</dbReference>
<dbReference type="GO" id="GO:0046872">
    <property type="term" value="F:metal ion binding"/>
    <property type="evidence" value="ECO:0007669"/>
    <property type="project" value="UniProtKB-KW"/>
</dbReference>
<evidence type="ECO:0000256" key="1">
    <source>
        <dbReference type="ARBA" id="ARBA00022723"/>
    </source>
</evidence>
<dbReference type="SUPFAM" id="SSF51182">
    <property type="entry name" value="RmlC-like cupins"/>
    <property type="match status" value="1"/>
</dbReference>
<evidence type="ECO:0000256" key="2">
    <source>
        <dbReference type="SAM" id="SignalP"/>
    </source>
</evidence>
<dbReference type="InterPro" id="IPR014710">
    <property type="entry name" value="RmlC-like_jellyroll"/>
</dbReference>
<dbReference type="AlphaFoldDB" id="A0A7H0GU88"/>